<evidence type="ECO:0000313" key="2">
    <source>
        <dbReference type="EMBL" id="CAD9083634.1"/>
    </source>
</evidence>
<protein>
    <submittedName>
        <fullName evidence="2">Uncharacterized protein</fullName>
    </submittedName>
</protein>
<reference evidence="2" key="1">
    <citation type="submission" date="2021-01" db="EMBL/GenBank/DDBJ databases">
        <authorList>
            <person name="Corre E."/>
            <person name="Pelletier E."/>
            <person name="Niang G."/>
            <person name="Scheremetjew M."/>
            <person name="Finn R."/>
            <person name="Kale V."/>
            <person name="Holt S."/>
            <person name="Cochrane G."/>
            <person name="Meng A."/>
            <person name="Brown T."/>
            <person name="Cohen L."/>
        </authorList>
    </citation>
    <scope>NUCLEOTIDE SEQUENCE</scope>
    <source>
        <strain evidence="2">WS</strain>
    </source>
</reference>
<feature type="compositionally biased region" description="Low complexity" evidence="1">
    <location>
        <begin position="97"/>
        <end position="110"/>
    </location>
</feature>
<feature type="compositionally biased region" description="Low complexity" evidence="1">
    <location>
        <begin position="512"/>
        <end position="532"/>
    </location>
</feature>
<feature type="compositionally biased region" description="Polar residues" evidence="1">
    <location>
        <begin position="433"/>
        <end position="456"/>
    </location>
</feature>
<name>A0A7S1PI36_9EUKA</name>
<sequence length="1922" mass="219086">MPNTNTSSSSSSSHSPLLPINHSSLIFIPNSDNIIPENTASSSSQQYYRLVLSCQNGGGAASAGPLRLTQNISFMHVFHNGMVLYRGLPSCHRQQKNTTSSHSSTNGTGSRRNSVASMPHRVEYVFGLFGKERQNDAHTLSESFSSPAPESDVIEIWFLDERMENVAYCRLDDFRISTEDISSAQRKKYPLIFFGGDAQMPMGIENTPSTPNGLSGSELLHSATLDSPSCYITWERMSISSIIAHFRQHRQTQTQTKSPQQPLYRTPSPHYLPFIQSPRGSHFHLKFDFSSLIQHWMIFFGANVYIALYSKRRHQILGQINHFGRIMEFTNHVPHKLPTQDSSVDYELLDEEESLRMNFLTSLDVEGIDELERRDDSLCLILIFTQQAPLSSPASSAAGSVLSPHSEHDDSPSVIGDLSNFTPIPRTDLRIDTTITPTRNGSSHPLTAADSFTSPKRTPASLDSVAHSASTPTNISNDANIQHKPPYHDTHSNSFVPPKVLSRQSSQPFFLTSPRRTPRTPTSVSTPTPTSRQNSFSYTFNGVHTDASVALGEPVAFAILPLWKGAECREFISNDRHTLRVYKGSPELAPWSKQNPPRTNTPLSNLKMGPINTIRINQKLKSQNLVCEVVMQAHIQHNEIVQDSNISKSICEVHDKDSMDDILVNIVQSEGQIVYQVNDEFELWRHTRRVLKSLGALYELSLQYAKMYDYDAEGRVALMLFTHLFSFAQRIMHSQFAEFRNHFKDCVKQCLSPEFFSEFFTRIHDRIKREHTLQIRELQKRTSGATQDDQVRLIHREYLSHLSVLAYIASIFSEKVDTSYVWFFDTVKLLLQDSNTFLAEILELHAEECIPVRELLSLVHRLFPACCSLSLREPFMEKGIAQLFSNLCQISGLSKHNLDREECEEFLWLIGNLYSVQPGHIEQYSLYQLHHGSGEHIAEQLKLQKIILGDCASIISHFSLSAQLNVSTSQAFLHALLSIFDTFICRDIPRHVEDALKEKSPLIYLDFADKTFPLFKRLHSMLQIDDGEVFGYNHYCLVLCFQRFMVLLTQHEDIFRKILKRFMPEVQQTEQFFTQFFSIQRNMLMDLNGVQSSASSSMLLVQSCETVAIVIEFVVTRVYHGFDWVSEAWKELFLCLVCALRLCGVNDTLRDAPTEAGHPPVELTLWRLLVEILISDDCGPTPLLCNMEICDSFVDLFWHHVSSAAGCDSYLLQSMWCLASCDCHLQSYPLTVLHSIANAVQKMSKGVVLAESFDQSELSQLTNRISACFSQSERHAHKIQKLFPHHKLPQWIVTKEDNAASKDHSLAAFADECILFADSSLWFNTFWRRVQQEREYPLLEFDTSTHRFTDDHHWFEFSKELTSDLTGMEFHLCAALDSLLGTHLKLKNLRDAHKYLLHLMHIHYNLENWKQLANCCVLCLLLVGDGLQYESLFELADMDVESSPHHVITLILEVISAGEDDFIGFMTNRVFENQPLLQLECVELLKEASRFFALAGNSSLAQTILNRIRGFFEKCFHEGLHTGDNFSNLMSIHNVIISFYKHLREGGSYFGVSQRFVVVAIRHLEFEAQRSVLPISSLWHNGDYLFQLRSGEDFENFASRIKSHFPHSTILMPRDVLPLSPKMTMLKLTPALNPHKLALLQSEKNVSAIQDVDLSSVRVFEPVHDEEPYSGDKCKTFSEKCHSLTLFPKHSTYSISRFVRIVDSRTEIQIVEKANVIATWLKNLLYILKWLPQGGAETISADQECAMSDETRQRVCNELMSLLLDHTQSHLDGYIMGFSSIQSVEQQYDSMYNDKCRKAKTRARQAYVSQLKAWRKAADPTLPEPQKPSYDNLVAHDQLMLEIRELRGRALESVSGAYEWVMQVTSEDGDKDSEIMNTLKGDEQDEHDASQVSHQSQEQRRILMGAERLWRLERSMSQVLLL</sequence>
<accession>A0A7S1PI36</accession>
<feature type="region of interest" description="Disordered" evidence="1">
    <location>
        <begin position="93"/>
        <end position="114"/>
    </location>
</feature>
<organism evidence="2">
    <name type="scientific">Percolomonas cosmopolitus</name>
    <dbReference type="NCBI Taxonomy" id="63605"/>
    <lineage>
        <taxon>Eukaryota</taxon>
        <taxon>Discoba</taxon>
        <taxon>Heterolobosea</taxon>
        <taxon>Tetramitia</taxon>
        <taxon>Eutetramitia</taxon>
        <taxon>Percolomonadidae</taxon>
        <taxon>Percolomonas</taxon>
    </lineage>
</organism>
<feature type="region of interest" description="Disordered" evidence="1">
    <location>
        <begin position="391"/>
        <end position="533"/>
    </location>
</feature>
<feature type="compositionally biased region" description="Polar residues" evidence="1">
    <location>
        <begin position="467"/>
        <end position="480"/>
    </location>
</feature>
<gene>
    <name evidence="2" type="ORF">PCOS0759_LOCUS6888</name>
</gene>
<evidence type="ECO:0000256" key="1">
    <source>
        <dbReference type="SAM" id="MobiDB-lite"/>
    </source>
</evidence>
<feature type="compositionally biased region" description="Low complexity" evidence="1">
    <location>
        <begin position="391"/>
        <end position="404"/>
    </location>
</feature>
<proteinExistence type="predicted"/>
<dbReference type="EMBL" id="HBGD01008378">
    <property type="protein sequence ID" value="CAD9083634.1"/>
    <property type="molecule type" value="Transcribed_RNA"/>
</dbReference>